<dbReference type="EnsemblMetazoa" id="tetur08g06090.1">
    <property type="protein sequence ID" value="tetur08g06090.1"/>
    <property type="gene ID" value="tetur08g06090"/>
</dbReference>
<dbReference type="PROSITE" id="PS01066">
    <property type="entry name" value="UPP_SYNTHASE"/>
    <property type="match status" value="1"/>
</dbReference>
<organism evidence="5 6">
    <name type="scientific">Tetranychus urticae</name>
    <name type="common">Two-spotted spider mite</name>
    <dbReference type="NCBI Taxonomy" id="32264"/>
    <lineage>
        <taxon>Eukaryota</taxon>
        <taxon>Metazoa</taxon>
        <taxon>Ecdysozoa</taxon>
        <taxon>Arthropoda</taxon>
        <taxon>Chelicerata</taxon>
        <taxon>Arachnida</taxon>
        <taxon>Acari</taxon>
        <taxon>Acariformes</taxon>
        <taxon>Trombidiformes</taxon>
        <taxon>Prostigmata</taxon>
        <taxon>Eleutherengona</taxon>
        <taxon>Raphignathae</taxon>
        <taxon>Tetranychoidea</taxon>
        <taxon>Tetranychidae</taxon>
        <taxon>Tetranychus</taxon>
    </lineage>
</organism>
<dbReference type="Pfam" id="PF01255">
    <property type="entry name" value="Prenyltransf"/>
    <property type="match status" value="1"/>
</dbReference>
<dbReference type="GO" id="GO:0045547">
    <property type="term" value="F:ditrans,polycis-polyprenyl diphosphate synthase [(2E,6E)-farnesyl diphosphate specific] activity"/>
    <property type="evidence" value="ECO:0007669"/>
    <property type="project" value="UniProtKB-EC"/>
</dbReference>
<dbReference type="GO" id="GO:0016094">
    <property type="term" value="P:polyprenol biosynthetic process"/>
    <property type="evidence" value="ECO:0007669"/>
    <property type="project" value="TreeGrafter"/>
</dbReference>
<dbReference type="SUPFAM" id="SSF64005">
    <property type="entry name" value="Undecaprenyl diphosphate synthase"/>
    <property type="match status" value="1"/>
</dbReference>
<reference evidence="5" key="2">
    <citation type="submission" date="2015-06" db="UniProtKB">
        <authorList>
            <consortium name="EnsemblMetazoa"/>
        </authorList>
    </citation>
    <scope>IDENTIFICATION</scope>
</reference>
<name>T1KC21_TETUR</name>
<dbReference type="InterPro" id="IPR036424">
    <property type="entry name" value="UPP_synth-like_sf"/>
</dbReference>
<dbReference type="NCBIfam" id="TIGR00055">
    <property type="entry name" value="uppS"/>
    <property type="match status" value="1"/>
</dbReference>
<protein>
    <recommendedName>
        <fullName evidence="4">Alkyl transferase</fullName>
        <ecNumber evidence="4">2.5.1.-</ecNumber>
    </recommendedName>
</protein>
<dbReference type="eggNOG" id="KOG1602">
    <property type="taxonomic scope" value="Eukaryota"/>
</dbReference>
<dbReference type="EMBL" id="CAEY01001957">
    <property type="status" value="NOT_ANNOTATED_CDS"/>
    <property type="molecule type" value="Genomic_DNA"/>
</dbReference>
<dbReference type="GO" id="GO:1904423">
    <property type="term" value="C:dehydrodolichyl diphosphate synthase complex"/>
    <property type="evidence" value="ECO:0007669"/>
    <property type="project" value="TreeGrafter"/>
</dbReference>
<evidence type="ECO:0000256" key="2">
    <source>
        <dbReference type="ARBA" id="ARBA00022679"/>
    </source>
</evidence>
<evidence type="ECO:0000256" key="1">
    <source>
        <dbReference type="ARBA" id="ARBA00005432"/>
    </source>
</evidence>
<accession>T1KC21</accession>
<dbReference type="EC" id="2.5.1.-" evidence="4"/>
<evidence type="ECO:0000256" key="4">
    <source>
        <dbReference type="RuleBase" id="RU363018"/>
    </source>
</evidence>
<dbReference type="CDD" id="cd00475">
    <property type="entry name" value="Cis_IPPS"/>
    <property type="match status" value="1"/>
</dbReference>
<comment type="catalytic activity">
    <reaction evidence="3">
        <text>n isopentenyl diphosphate + (2E,6E)-farnesyl diphosphate = a di-trans,poly-cis-polyprenyl diphosphate + n diphosphate</text>
        <dbReference type="Rhea" id="RHEA:53008"/>
        <dbReference type="Rhea" id="RHEA-COMP:19494"/>
        <dbReference type="ChEBI" id="CHEBI:33019"/>
        <dbReference type="ChEBI" id="CHEBI:128769"/>
        <dbReference type="ChEBI" id="CHEBI:136960"/>
        <dbReference type="ChEBI" id="CHEBI:175763"/>
        <dbReference type="EC" id="2.5.1.87"/>
    </reaction>
</comment>
<evidence type="ECO:0000313" key="6">
    <source>
        <dbReference type="Proteomes" id="UP000015104"/>
    </source>
</evidence>
<sequence length="250" mass="29117">MDGNRRYAKKNHLARSTGHLHGFDTLSKILGWCKALDVKEITIFAFSFENFKRSQEEVDDLMEISREKFDLMIKEIDKINEHGICVRFWGELELLPDDIQERFTFIMSATRDNKRAYLNVCFAYSSRCEIVGAMNKIKDEVVNTKLKISDINENLITDYLYSAGSQPPDLLIRTSGVVRLSDFLLWQSSFTINAFVDVLWPEFSFWDLIGCLLNYQRYEAQVNQARRTYLSKKILPEKSVTKKLPCQVNN</sequence>
<dbReference type="InterPro" id="IPR018520">
    <property type="entry name" value="UPP_synth-like_CS"/>
</dbReference>
<dbReference type="Proteomes" id="UP000015104">
    <property type="component" value="Unassembled WGS sequence"/>
</dbReference>
<dbReference type="HOGENOM" id="CLU_038505_0_4_1"/>
<dbReference type="GO" id="GO:0005783">
    <property type="term" value="C:endoplasmic reticulum"/>
    <property type="evidence" value="ECO:0007669"/>
    <property type="project" value="TreeGrafter"/>
</dbReference>
<evidence type="ECO:0000313" key="5">
    <source>
        <dbReference type="EnsemblMetazoa" id="tetur08g06090.1"/>
    </source>
</evidence>
<evidence type="ECO:0000256" key="3">
    <source>
        <dbReference type="ARBA" id="ARBA00047353"/>
    </source>
</evidence>
<dbReference type="Gene3D" id="3.40.1180.10">
    <property type="entry name" value="Decaprenyl diphosphate synthase-like"/>
    <property type="match status" value="1"/>
</dbReference>
<dbReference type="PANTHER" id="PTHR10291:SF43">
    <property type="entry name" value="DEHYDRODOLICHYL DIPHOSPHATE SYNTHASE COMPLEX SUBUNIT DHDDS"/>
    <property type="match status" value="1"/>
</dbReference>
<proteinExistence type="inferred from homology"/>
<keyword evidence="6" id="KW-1185">Reference proteome</keyword>
<comment type="similarity">
    <text evidence="1 4">Belongs to the UPP synthase family.</text>
</comment>
<dbReference type="STRING" id="32264.T1KC21"/>
<reference evidence="6" key="1">
    <citation type="submission" date="2011-08" db="EMBL/GenBank/DDBJ databases">
        <authorList>
            <person name="Rombauts S."/>
        </authorList>
    </citation>
    <scope>NUCLEOTIDE SEQUENCE</scope>
    <source>
        <strain evidence="6">London</strain>
    </source>
</reference>
<keyword evidence="2 4" id="KW-0808">Transferase</keyword>
<dbReference type="InterPro" id="IPR001441">
    <property type="entry name" value="UPP_synth-like"/>
</dbReference>
<dbReference type="PANTHER" id="PTHR10291">
    <property type="entry name" value="DEHYDRODOLICHYL DIPHOSPHATE SYNTHASE FAMILY MEMBER"/>
    <property type="match status" value="1"/>
</dbReference>
<dbReference type="AlphaFoldDB" id="T1KC21"/>